<reference evidence="1 2" key="1">
    <citation type="submission" date="2018-06" db="EMBL/GenBank/DDBJ databases">
        <authorList>
            <person name="Liu Z.-W."/>
        </authorList>
    </citation>
    <scope>NUCLEOTIDE SEQUENCE [LARGE SCALE GENOMIC DNA]</scope>
    <source>
        <strain evidence="1 2">2b14</strain>
    </source>
</reference>
<evidence type="ECO:0000313" key="2">
    <source>
        <dbReference type="Proteomes" id="UP000251692"/>
    </source>
</evidence>
<dbReference type="AlphaFoldDB" id="A0A364REQ8"/>
<organism evidence="1 2">
    <name type="scientific">Pontibacter arcticus</name>
    <dbReference type="NCBI Taxonomy" id="2080288"/>
    <lineage>
        <taxon>Bacteria</taxon>
        <taxon>Pseudomonadati</taxon>
        <taxon>Bacteroidota</taxon>
        <taxon>Cytophagia</taxon>
        <taxon>Cytophagales</taxon>
        <taxon>Hymenobacteraceae</taxon>
        <taxon>Pontibacter</taxon>
    </lineage>
</organism>
<dbReference type="InterPro" id="IPR036249">
    <property type="entry name" value="Thioredoxin-like_sf"/>
</dbReference>
<accession>A0A364REQ8</accession>
<dbReference type="EMBL" id="QMDV01000003">
    <property type="protein sequence ID" value="RAU82656.1"/>
    <property type="molecule type" value="Genomic_DNA"/>
</dbReference>
<dbReference type="Proteomes" id="UP000251692">
    <property type="component" value="Unassembled WGS sequence"/>
</dbReference>
<dbReference type="Pfam" id="PF01257">
    <property type="entry name" value="2Fe-2S_thioredx"/>
    <property type="match status" value="1"/>
</dbReference>
<keyword evidence="2" id="KW-1185">Reference proteome</keyword>
<name>A0A364REQ8_9BACT</name>
<protein>
    <submittedName>
        <fullName evidence="1">(2Fe-2S) ferredoxin domain-containing protein</fullName>
    </submittedName>
</protein>
<dbReference type="CDD" id="cd02980">
    <property type="entry name" value="TRX_Fd_family"/>
    <property type="match status" value="1"/>
</dbReference>
<evidence type="ECO:0000313" key="1">
    <source>
        <dbReference type="EMBL" id="RAU82656.1"/>
    </source>
</evidence>
<dbReference type="OrthoDB" id="9800692at2"/>
<comment type="caution">
    <text evidence="1">The sequence shown here is derived from an EMBL/GenBank/DDBJ whole genome shotgun (WGS) entry which is preliminary data.</text>
</comment>
<dbReference type="SUPFAM" id="SSF52833">
    <property type="entry name" value="Thioredoxin-like"/>
    <property type="match status" value="1"/>
</dbReference>
<dbReference type="Gene3D" id="3.40.30.10">
    <property type="entry name" value="Glutaredoxin"/>
    <property type="match status" value="1"/>
</dbReference>
<sequence>MSKSGFNIPDKVIYVCTGSKCKKKGGKENGKLLRDRIKEAGLKGKVEVVKTECTDRCDFAPVMCFQPDNYWMHHVTEEQAERAFQEHVILRKNAPQATSDE</sequence>
<proteinExistence type="predicted"/>
<gene>
    <name evidence="1" type="ORF">DP923_10980</name>
</gene>
<reference evidence="1 2" key="2">
    <citation type="submission" date="2018-07" db="EMBL/GenBank/DDBJ databases">
        <title>Pontibacter sp. 2b14 genomic sequence and assembly.</title>
        <authorList>
            <person name="Du Z.-J."/>
        </authorList>
    </citation>
    <scope>NUCLEOTIDE SEQUENCE [LARGE SCALE GENOMIC DNA]</scope>
    <source>
        <strain evidence="1 2">2b14</strain>
    </source>
</reference>